<dbReference type="PANTHER" id="PTHR21575">
    <property type="entry name" value="PROTEIN HID1"/>
    <property type="match status" value="1"/>
</dbReference>
<proteinExistence type="predicted"/>
<reference evidence="1 2" key="1">
    <citation type="submission" date="2023-08" db="EMBL/GenBank/DDBJ databases">
        <title>Black Yeasts Isolated from many extreme environments.</title>
        <authorList>
            <person name="Coleine C."/>
            <person name="Stajich J.E."/>
            <person name="Selbmann L."/>
        </authorList>
    </citation>
    <scope>NUCLEOTIDE SEQUENCE [LARGE SCALE GENOMIC DNA]</scope>
    <source>
        <strain evidence="1 2">CCFEE 536</strain>
    </source>
</reference>
<evidence type="ECO:0000313" key="1">
    <source>
        <dbReference type="EMBL" id="KAK5249174.1"/>
    </source>
</evidence>
<dbReference type="Proteomes" id="UP001357485">
    <property type="component" value="Unassembled WGS sequence"/>
</dbReference>
<dbReference type="PANTHER" id="PTHR21575:SF12">
    <property type="entry name" value="PROTEIN HID1"/>
    <property type="match status" value="1"/>
</dbReference>
<comment type="caution">
    <text evidence="1">The sequence shown here is derived from an EMBL/GenBank/DDBJ whole genome shotgun (WGS) entry which is preliminary data.</text>
</comment>
<feature type="non-terminal residue" evidence="1">
    <location>
        <position position="186"/>
    </location>
</feature>
<sequence>MGASDSKLVFKQGIFKLSEQPDIPADDPYWTSFWELPESTEDVFSLFSPADIRRTRDKALGNLETLTLAVASRLVILKNHPSFPDPELAPERDALNCIRVLTRLLPFIYEADRLEAWSEKFFWAARRKRSRKGQIARTEVLFDGTNTDEDVTTEVPEFEEAKPLAEELIDTLTDLLFFSEFTVPKA</sequence>
<organism evidence="1 2">
    <name type="scientific">Cryomyces antarcticus</name>
    <dbReference type="NCBI Taxonomy" id="329879"/>
    <lineage>
        <taxon>Eukaryota</taxon>
        <taxon>Fungi</taxon>
        <taxon>Dikarya</taxon>
        <taxon>Ascomycota</taxon>
        <taxon>Pezizomycotina</taxon>
        <taxon>Dothideomycetes</taxon>
        <taxon>Dothideomycetes incertae sedis</taxon>
        <taxon>Cryomyces</taxon>
    </lineage>
</organism>
<dbReference type="EMBL" id="JAVRRA010009359">
    <property type="protein sequence ID" value="KAK5249174.1"/>
    <property type="molecule type" value="Genomic_DNA"/>
</dbReference>
<protein>
    <submittedName>
        <fullName evidence="1">Uncharacterized protein</fullName>
    </submittedName>
</protein>
<dbReference type="InterPro" id="IPR026705">
    <property type="entry name" value="Hid-1/Ecm30"/>
</dbReference>
<evidence type="ECO:0000313" key="2">
    <source>
        <dbReference type="Proteomes" id="UP001357485"/>
    </source>
</evidence>
<accession>A0ABR0LXZ7</accession>
<gene>
    <name evidence="1" type="ORF">LTR16_006283</name>
</gene>
<keyword evidence="2" id="KW-1185">Reference proteome</keyword>
<dbReference type="Pfam" id="PF12722">
    <property type="entry name" value="Hid1"/>
    <property type="match status" value="1"/>
</dbReference>
<name>A0ABR0LXZ7_9PEZI</name>